<organism evidence="1 2">
    <name type="scientific">Tripterygium wilfordii</name>
    <name type="common">Thunder God vine</name>
    <dbReference type="NCBI Taxonomy" id="458696"/>
    <lineage>
        <taxon>Eukaryota</taxon>
        <taxon>Viridiplantae</taxon>
        <taxon>Streptophyta</taxon>
        <taxon>Embryophyta</taxon>
        <taxon>Tracheophyta</taxon>
        <taxon>Spermatophyta</taxon>
        <taxon>Magnoliopsida</taxon>
        <taxon>eudicotyledons</taxon>
        <taxon>Gunneridae</taxon>
        <taxon>Pentapetalae</taxon>
        <taxon>rosids</taxon>
        <taxon>fabids</taxon>
        <taxon>Celastrales</taxon>
        <taxon>Celastraceae</taxon>
        <taxon>Tripterygium</taxon>
    </lineage>
</organism>
<dbReference type="Proteomes" id="UP000593562">
    <property type="component" value="Unassembled WGS sequence"/>
</dbReference>
<evidence type="ECO:0000313" key="2">
    <source>
        <dbReference type="Proteomes" id="UP000593562"/>
    </source>
</evidence>
<proteinExistence type="predicted"/>
<comment type="caution">
    <text evidence="1">The sequence shown here is derived from an EMBL/GenBank/DDBJ whole genome shotgun (WGS) entry which is preliminary data.</text>
</comment>
<reference evidence="1 2" key="1">
    <citation type="journal article" date="2020" name="Nat. Commun.">
        <title>Genome of Tripterygium wilfordii and identification of cytochrome P450 involved in triptolide biosynthesis.</title>
        <authorList>
            <person name="Tu L."/>
            <person name="Su P."/>
            <person name="Zhang Z."/>
            <person name="Gao L."/>
            <person name="Wang J."/>
            <person name="Hu T."/>
            <person name="Zhou J."/>
            <person name="Zhang Y."/>
            <person name="Zhao Y."/>
            <person name="Liu Y."/>
            <person name="Song Y."/>
            <person name="Tong Y."/>
            <person name="Lu Y."/>
            <person name="Yang J."/>
            <person name="Xu C."/>
            <person name="Jia M."/>
            <person name="Peters R.J."/>
            <person name="Huang L."/>
            <person name="Gao W."/>
        </authorList>
    </citation>
    <scope>NUCLEOTIDE SEQUENCE [LARGE SCALE GENOMIC DNA]</scope>
    <source>
        <strain evidence="2">cv. XIE 37</strain>
        <tissue evidence="1">Leaf</tissue>
    </source>
</reference>
<accession>A0A7J7E1R1</accession>
<name>A0A7J7E1R1_TRIWF</name>
<dbReference type="InParanoid" id="A0A7J7E1R1"/>
<protein>
    <submittedName>
        <fullName evidence="1">Uncharacterized protein</fullName>
    </submittedName>
</protein>
<dbReference type="AlphaFoldDB" id="A0A7J7E1R1"/>
<gene>
    <name evidence="1" type="ORF">HS088_TW01G00453</name>
</gene>
<dbReference type="EMBL" id="JAAARO010000001">
    <property type="protein sequence ID" value="KAF5752538.1"/>
    <property type="molecule type" value="Genomic_DNA"/>
</dbReference>
<evidence type="ECO:0000313" key="1">
    <source>
        <dbReference type="EMBL" id="KAF5752538.1"/>
    </source>
</evidence>
<sequence length="89" mass="9245">MTLIIETCATNYSQNSHGHLPLSANSSTDSGSADLLRHRVITRVLELGIVVHSVVIGISLSASGSATTVKPLIAAASLRHNSSLGLLQL</sequence>
<keyword evidence="2" id="KW-1185">Reference proteome</keyword>